<dbReference type="PANTHER" id="PTHR31548">
    <property type="entry name" value="CLARIN"/>
    <property type="match status" value="1"/>
</dbReference>
<evidence type="ECO:0000313" key="9">
    <source>
        <dbReference type="Proteomes" id="UP000327044"/>
    </source>
</evidence>
<dbReference type="AlphaFoldDB" id="A0A1Y1KSB2"/>
<comment type="similarity">
    <text evidence="2">Belongs to the clarin family.</text>
</comment>
<keyword evidence="3 6" id="KW-0812">Transmembrane</keyword>
<accession>A0A1Y1KSB2</accession>
<evidence type="ECO:0000256" key="6">
    <source>
        <dbReference type="SAM" id="Phobius"/>
    </source>
</evidence>
<sequence length="285" mass="31601">MVKTKPFYILAASFTSAAAAILSIISLSTENWVTAKGQFVIINEPPSEIRYGLFTGLLIQSLGGSQRIPLYVTCLVSKNVCGYLCDSGQDRQDDLEKMWNNEKVPFTCYLQHARSITTRKDANSSLIPKTELKADDSEREFINAGLYISTVVFLGISAIFGLIAAALSVWNTAGNPIEVIVSIYGIYIYNAIACIASAVTLALWGALFGITILHNIGIFHTIQGDMKTYDTPMLGFSYWLNVPSCMLYGASIFILYLRDYFIRLEPEVKIHITAREKDVGDIMIF</sequence>
<organism evidence="7">
    <name type="scientific">Photinus pyralis</name>
    <name type="common">Common eastern firefly</name>
    <name type="synonym">Lampyris pyralis</name>
    <dbReference type="NCBI Taxonomy" id="7054"/>
    <lineage>
        <taxon>Eukaryota</taxon>
        <taxon>Metazoa</taxon>
        <taxon>Ecdysozoa</taxon>
        <taxon>Arthropoda</taxon>
        <taxon>Hexapoda</taxon>
        <taxon>Insecta</taxon>
        <taxon>Pterygota</taxon>
        <taxon>Neoptera</taxon>
        <taxon>Endopterygota</taxon>
        <taxon>Coleoptera</taxon>
        <taxon>Polyphaga</taxon>
        <taxon>Elateriformia</taxon>
        <taxon>Elateroidea</taxon>
        <taxon>Lampyridae</taxon>
        <taxon>Lampyrinae</taxon>
        <taxon>Photinus</taxon>
    </lineage>
</organism>
<protein>
    <submittedName>
        <fullName evidence="7">Uncharacterized protein</fullName>
    </submittedName>
</protein>
<reference evidence="8 9" key="2">
    <citation type="journal article" date="2018" name="Elife">
        <title>Firefly genomes illuminate parallel origins of bioluminescence in beetles.</title>
        <authorList>
            <person name="Fallon T.R."/>
            <person name="Lower S.E."/>
            <person name="Chang C.H."/>
            <person name="Bessho-Uehara M."/>
            <person name="Martin G.J."/>
            <person name="Bewick A.J."/>
            <person name="Behringer M."/>
            <person name="Debat H.J."/>
            <person name="Wong I."/>
            <person name="Day J.C."/>
            <person name="Suvorov A."/>
            <person name="Silva C.J."/>
            <person name="Stanger-Hall K.F."/>
            <person name="Hall D.W."/>
            <person name="Schmitz R.J."/>
            <person name="Nelson D.R."/>
            <person name="Lewis S.M."/>
            <person name="Shigenobu S."/>
            <person name="Bybee S.M."/>
            <person name="Larracuente A.M."/>
            <person name="Oba Y."/>
            <person name="Weng J.K."/>
        </authorList>
    </citation>
    <scope>NUCLEOTIDE SEQUENCE [LARGE SCALE GENOMIC DNA]</scope>
    <source>
        <strain evidence="8">1611_PpyrPB1</strain>
        <tissue evidence="8">Whole body</tissue>
    </source>
</reference>
<evidence type="ECO:0000313" key="8">
    <source>
        <dbReference type="EMBL" id="KAB0794843.1"/>
    </source>
</evidence>
<feature type="transmembrane region" description="Helical" evidence="6">
    <location>
        <begin position="7"/>
        <end position="27"/>
    </location>
</feature>
<comment type="subcellular location">
    <subcellularLocation>
        <location evidence="1">Membrane</location>
        <topology evidence="1">Multi-pass membrane protein</topology>
    </subcellularLocation>
</comment>
<evidence type="ECO:0000256" key="3">
    <source>
        <dbReference type="ARBA" id="ARBA00022692"/>
    </source>
</evidence>
<evidence type="ECO:0000256" key="5">
    <source>
        <dbReference type="ARBA" id="ARBA00023136"/>
    </source>
</evidence>
<dbReference type="GO" id="GO:0016020">
    <property type="term" value="C:membrane"/>
    <property type="evidence" value="ECO:0007669"/>
    <property type="project" value="UniProtKB-SubCell"/>
</dbReference>
<feature type="transmembrane region" description="Helical" evidence="6">
    <location>
        <begin position="146"/>
        <end position="170"/>
    </location>
</feature>
<dbReference type="InParanoid" id="A0A1Y1KSB2"/>
<name>A0A1Y1KSB2_PHOPY</name>
<dbReference type="EMBL" id="VVIM01000008">
    <property type="protein sequence ID" value="KAB0794843.1"/>
    <property type="molecule type" value="Genomic_DNA"/>
</dbReference>
<dbReference type="InterPro" id="IPR026748">
    <property type="entry name" value="Clarin"/>
</dbReference>
<feature type="transmembrane region" description="Helical" evidence="6">
    <location>
        <begin position="236"/>
        <end position="257"/>
    </location>
</feature>
<gene>
    <name evidence="8" type="ORF">PPYR_11682</name>
</gene>
<keyword evidence="5 6" id="KW-0472">Membrane</keyword>
<proteinExistence type="inferred from homology"/>
<keyword evidence="9" id="KW-1185">Reference proteome</keyword>
<keyword evidence="4 6" id="KW-1133">Transmembrane helix</keyword>
<dbReference type="Proteomes" id="UP000327044">
    <property type="component" value="Unassembled WGS sequence"/>
</dbReference>
<feature type="transmembrane region" description="Helical" evidence="6">
    <location>
        <begin position="191"/>
        <end position="216"/>
    </location>
</feature>
<evidence type="ECO:0000256" key="1">
    <source>
        <dbReference type="ARBA" id="ARBA00004141"/>
    </source>
</evidence>
<dbReference type="GO" id="GO:0007605">
    <property type="term" value="P:sensory perception of sound"/>
    <property type="evidence" value="ECO:0007669"/>
    <property type="project" value="UniProtKB-ARBA"/>
</dbReference>
<reference evidence="7" key="1">
    <citation type="journal article" date="2016" name="Sci. Rep.">
        <title>Molecular characterization of firefly nuptial gifts: a multi-omics approach sheds light on postcopulatory sexual selection.</title>
        <authorList>
            <person name="Al-Wathiqui N."/>
            <person name="Fallon T.R."/>
            <person name="South A."/>
            <person name="Weng J.K."/>
            <person name="Lewis S.M."/>
        </authorList>
    </citation>
    <scope>NUCLEOTIDE SEQUENCE</scope>
</reference>
<evidence type="ECO:0000256" key="2">
    <source>
        <dbReference type="ARBA" id="ARBA00005787"/>
    </source>
</evidence>
<reference evidence="8" key="3">
    <citation type="submission" date="2019-08" db="EMBL/GenBank/DDBJ databases">
        <authorList>
            <consortium name="Photinus pyralis genome working group"/>
            <person name="Fallon T.R."/>
            <person name="Sander Lower S.E."/>
            <person name="Weng J.-K."/>
        </authorList>
    </citation>
    <scope>NUCLEOTIDE SEQUENCE</scope>
    <source>
        <strain evidence="8">1611_PpyrPB1</strain>
        <tissue evidence="8">Whole body</tissue>
    </source>
</reference>
<dbReference type="PANTHER" id="PTHR31548:SF6">
    <property type="entry name" value="AGAP002756-PA"/>
    <property type="match status" value="1"/>
</dbReference>
<dbReference type="EMBL" id="GEZM01075097">
    <property type="protein sequence ID" value="JAV64283.1"/>
    <property type="molecule type" value="Transcribed_RNA"/>
</dbReference>
<evidence type="ECO:0000313" key="7">
    <source>
        <dbReference type="EMBL" id="JAV64283.1"/>
    </source>
</evidence>
<evidence type="ECO:0000256" key="4">
    <source>
        <dbReference type="ARBA" id="ARBA00022989"/>
    </source>
</evidence>